<comment type="caution">
    <text evidence="2">The sequence shown here is derived from an EMBL/GenBank/DDBJ whole genome shotgun (WGS) entry which is preliminary data.</text>
</comment>
<dbReference type="PROSITE" id="PS51186">
    <property type="entry name" value="GNAT"/>
    <property type="match status" value="1"/>
</dbReference>
<dbReference type="InterPro" id="IPR016181">
    <property type="entry name" value="Acyl_CoA_acyltransferase"/>
</dbReference>
<evidence type="ECO:0000313" key="2">
    <source>
        <dbReference type="EMBL" id="TWV99887.1"/>
    </source>
</evidence>
<evidence type="ECO:0000259" key="1">
    <source>
        <dbReference type="PROSITE" id="PS51186"/>
    </source>
</evidence>
<reference evidence="2 3" key="1">
    <citation type="submission" date="2019-08" db="EMBL/GenBank/DDBJ databases">
        <title>Whole genome sequencing of chitin degrading bacteria Chitinophaga pinensis YS16.</title>
        <authorList>
            <person name="Singh R.P."/>
            <person name="Manchanda G."/>
            <person name="Maurya I.K."/>
            <person name="Joshi N.K."/>
            <person name="Srivastava A.K."/>
        </authorList>
    </citation>
    <scope>NUCLEOTIDE SEQUENCE [LARGE SCALE GENOMIC DNA]</scope>
    <source>
        <strain evidence="2 3">YS-16</strain>
    </source>
</reference>
<dbReference type="AlphaFoldDB" id="A0A5C6LTK0"/>
<evidence type="ECO:0000313" key="3">
    <source>
        <dbReference type="Proteomes" id="UP000318815"/>
    </source>
</evidence>
<dbReference type="Gene3D" id="3.40.630.30">
    <property type="match status" value="1"/>
</dbReference>
<accession>A0A5C6LTK0</accession>
<name>A0A5C6LTK0_9BACT</name>
<dbReference type="InterPro" id="IPR000182">
    <property type="entry name" value="GNAT_dom"/>
</dbReference>
<protein>
    <submittedName>
        <fullName evidence="2">GNAT family N-acetyltransferase</fullName>
    </submittedName>
</protein>
<dbReference type="Proteomes" id="UP000318815">
    <property type="component" value="Unassembled WGS sequence"/>
</dbReference>
<dbReference type="GO" id="GO:0008999">
    <property type="term" value="F:protein-N-terminal-alanine acetyltransferase activity"/>
    <property type="evidence" value="ECO:0007669"/>
    <property type="project" value="TreeGrafter"/>
</dbReference>
<dbReference type="PANTHER" id="PTHR43792:SF9">
    <property type="entry name" value="RIBOSOMAL-PROTEIN-ALANINE ACETYLTRANSFERASE"/>
    <property type="match status" value="1"/>
</dbReference>
<keyword evidence="3" id="KW-1185">Reference proteome</keyword>
<dbReference type="OrthoDB" id="9811523at2"/>
<dbReference type="EMBL" id="VOHS01000012">
    <property type="protein sequence ID" value="TWV99887.1"/>
    <property type="molecule type" value="Genomic_DNA"/>
</dbReference>
<feature type="domain" description="N-acetyltransferase" evidence="1">
    <location>
        <begin position="12"/>
        <end position="168"/>
    </location>
</feature>
<dbReference type="PANTHER" id="PTHR43792">
    <property type="entry name" value="GNAT FAMILY, PUTATIVE (AFU_ORTHOLOGUE AFUA_3G00765)-RELATED-RELATED"/>
    <property type="match status" value="1"/>
</dbReference>
<gene>
    <name evidence="2" type="ORF">FEF09_14410</name>
</gene>
<dbReference type="RefSeq" id="WP_146305768.1">
    <property type="nucleotide sequence ID" value="NZ_VOHS01000012.1"/>
</dbReference>
<sequence>MMEIPTLTTGDISLRTIDERDIAALFSLFSHEKVVRFMDIEKFVNVSEAVQLISFFREKLASGEGMRWAITINGRNELIGTCGFHHINRTHYKMELGYDLLPAYWGKGIMTNSIHRLLQYGFEELQMNRIEAYVDPANINSFRLLQRLGFEQEGLVREAFFQKGKFVNAFITSLLQKDYRYDMLF</sequence>
<dbReference type="InterPro" id="IPR051531">
    <property type="entry name" value="N-acetyltransferase"/>
</dbReference>
<dbReference type="Pfam" id="PF13302">
    <property type="entry name" value="Acetyltransf_3"/>
    <property type="match status" value="1"/>
</dbReference>
<keyword evidence="2" id="KW-0808">Transferase</keyword>
<proteinExistence type="predicted"/>
<dbReference type="SUPFAM" id="SSF55729">
    <property type="entry name" value="Acyl-CoA N-acyltransferases (Nat)"/>
    <property type="match status" value="1"/>
</dbReference>
<organism evidence="2 3">
    <name type="scientific">Chitinophaga pinensis</name>
    <dbReference type="NCBI Taxonomy" id="79329"/>
    <lineage>
        <taxon>Bacteria</taxon>
        <taxon>Pseudomonadati</taxon>
        <taxon>Bacteroidota</taxon>
        <taxon>Chitinophagia</taxon>
        <taxon>Chitinophagales</taxon>
        <taxon>Chitinophagaceae</taxon>
        <taxon>Chitinophaga</taxon>
    </lineage>
</organism>
<dbReference type="GO" id="GO:0005737">
    <property type="term" value="C:cytoplasm"/>
    <property type="evidence" value="ECO:0007669"/>
    <property type="project" value="TreeGrafter"/>
</dbReference>